<dbReference type="InterPro" id="IPR005490">
    <property type="entry name" value="LD_TPept_cat_dom"/>
</dbReference>
<comment type="similarity">
    <text evidence="2">Belongs to the YkuD family.</text>
</comment>
<evidence type="ECO:0000256" key="5">
    <source>
        <dbReference type="ARBA" id="ARBA00022801"/>
    </source>
</evidence>
<feature type="active site" description="Proton donor/acceptor" evidence="9">
    <location>
        <position position="117"/>
    </location>
</feature>
<gene>
    <name evidence="11" type="ORF">C3942_02735</name>
</gene>
<dbReference type="PANTHER" id="PTHR30582:SF24">
    <property type="entry name" value="L,D-TRANSPEPTIDASE ERFK_SRFK-RELATED"/>
    <property type="match status" value="1"/>
</dbReference>
<dbReference type="CDD" id="cd16913">
    <property type="entry name" value="YkuD_like"/>
    <property type="match status" value="1"/>
</dbReference>
<dbReference type="PROSITE" id="PS52029">
    <property type="entry name" value="LD_TPASE"/>
    <property type="match status" value="1"/>
</dbReference>
<keyword evidence="6 9" id="KW-0133">Cell shape</keyword>
<evidence type="ECO:0000256" key="4">
    <source>
        <dbReference type="ARBA" id="ARBA00022679"/>
    </source>
</evidence>
<keyword evidence="3" id="KW-0328">Glycosyltransferase</keyword>
<dbReference type="UniPathway" id="UPA00219"/>
<feature type="active site" description="Nucleophile" evidence="9">
    <location>
        <position position="133"/>
    </location>
</feature>
<dbReference type="GO" id="GO:0005576">
    <property type="term" value="C:extracellular region"/>
    <property type="evidence" value="ECO:0007669"/>
    <property type="project" value="TreeGrafter"/>
</dbReference>
<dbReference type="InterPro" id="IPR038063">
    <property type="entry name" value="Transpep_catalytic_dom"/>
</dbReference>
<dbReference type="RefSeq" id="WP_104228786.1">
    <property type="nucleotide sequence ID" value="NZ_PSNW01000001.1"/>
</dbReference>
<evidence type="ECO:0000256" key="9">
    <source>
        <dbReference type="PROSITE-ProRule" id="PRU01373"/>
    </source>
</evidence>
<accession>A0A2S5TLE8</accession>
<evidence type="ECO:0000256" key="1">
    <source>
        <dbReference type="ARBA" id="ARBA00004752"/>
    </source>
</evidence>
<proteinExistence type="inferred from homology"/>
<dbReference type="EMBL" id="PSNW01000001">
    <property type="protein sequence ID" value="PPE75820.1"/>
    <property type="molecule type" value="Genomic_DNA"/>
</dbReference>
<keyword evidence="7 9" id="KW-0573">Peptidoglycan synthesis</keyword>
<dbReference type="GO" id="GO:0008360">
    <property type="term" value="P:regulation of cell shape"/>
    <property type="evidence" value="ECO:0007669"/>
    <property type="project" value="UniProtKB-UniRule"/>
</dbReference>
<reference evidence="11 12" key="1">
    <citation type="submission" date="2018-02" db="EMBL/GenBank/DDBJ databases">
        <title>Genome sequencing of Solimonas sp. HR-BB.</title>
        <authorList>
            <person name="Lee Y."/>
            <person name="Jeon C.O."/>
        </authorList>
    </citation>
    <scope>NUCLEOTIDE SEQUENCE [LARGE SCALE GENOMIC DNA]</scope>
    <source>
        <strain evidence="11 12">HR-BB</strain>
    </source>
</reference>
<comment type="caution">
    <text evidence="11">The sequence shown here is derived from an EMBL/GenBank/DDBJ whole genome shotgun (WGS) entry which is preliminary data.</text>
</comment>
<dbReference type="GO" id="GO:0071972">
    <property type="term" value="F:peptidoglycan L,D-transpeptidase activity"/>
    <property type="evidence" value="ECO:0007669"/>
    <property type="project" value="TreeGrafter"/>
</dbReference>
<evidence type="ECO:0000256" key="8">
    <source>
        <dbReference type="ARBA" id="ARBA00023316"/>
    </source>
</evidence>
<dbReference type="Proteomes" id="UP000238220">
    <property type="component" value="Unassembled WGS sequence"/>
</dbReference>
<dbReference type="SUPFAM" id="SSF141523">
    <property type="entry name" value="L,D-transpeptidase catalytic domain-like"/>
    <property type="match status" value="1"/>
</dbReference>
<organism evidence="11 12">
    <name type="scientific">Solimonas fluminis</name>
    <dbReference type="NCBI Taxonomy" id="2086571"/>
    <lineage>
        <taxon>Bacteria</taxon>
        <taxon>Pseudomonadati</taxon>
        <taxon>Pseudomonadota</taxon>
        <taxon>Gammaproteobacteria</taxon>
        <taxon>Nevskiales</taxon>
        <taxon>Nevskiaceae</taxon>
        <taxon>Solimonas</taxon>
    </lineage>
</organism>
<evidence type="ECO:0000259" key="10">
    <source>
        <dbReference type="PROSITE" id="PS52029"/>
    </source>
</evidence>
<evidence type="ECO:0000313" key="12">
    <source>
        <dbReference type="Proteomes" id="UP000238220"/>
    </source>
</evidence>
<dbReference type="GO" id="GO:0071555">
    <property type="term" value="P:cell wall organization"/>
    <property type="evidence" value="ECO:0007669"/>
    <property type="project" value="UniProtKB-UniRule"/>
</dbReference>
<evidence type="ECO:0000313" key="11">
    <source>
        <dbReference type="EMBL" id="PPE75820.1"/>
    </source>
</evidence>
<dbReference type="PANTHER" id="PTHR30582">
    <property type="entry name" value="L,D-TRANSPEPTIDASE"/>
    <property type="match status" value="1"/>
</dbReference>
<dbReference type="OrthoDB" id="9787225at2"/>
<evidence type="ECO:0000256" key="2">
    <source>
        <dbReference type="ARBA" id="ARBA00005992"/>
    </source>
</evidence>
<name>A0A2S5TLE8_9GAMM</name>
<comment type="pathway">
    <text evidence="1 9">Cell wall biogenesis; peptidoglycan biosynthesis.</text>
</comment>
<keyword evidence="12" id="KW-1185">Reference proteome</keyword>
<evidence type="ECO:0000256" key="7">
    <source>
        <dbReference type="ARBA" id="ARBA00022984"/>
    </source>
</evidence>
<dbReference type="GO" id="GO:0018104">
    <property type="term" value="P:peptidoglycan-protein cross-linking"/>
    <property type="evidence" value="ECO:0007669"/>
    <property type="project" value="TreeGrafter"/>
</dbReference>
<dbReference type="Pfam" id="PF03734">
    <property type="entry name" value="YkuD"/>
    <property type="match status" value="1"/>
</dbReference>
<dbReference type="Gene3D" id="2.40.440.10">
    <property type="entry name" value="L,D-transpeptidase catalytic domain-like"/>
    <property type="match status" value="1"/>
</dbReference>
<feature type="domain" description="L,D-TPase catalytic" evidence="10">
    <location>
        <begin position="1"/>
        <end position="157"/>
    </location>
</feature>
<keyword evidence="4" id="KW-0808">Transferase</keyword>
<keyword evidence="8 9" id="KW-0961">Cell wall biogenesis/degradation</keyword>
<dbReference type="InterPro" id="IPR050979">
    <property type="entry name" value="LD-transpeptidase"/>
</dbReference>
<evidence type="ECO:0000256" key="3">
    <source>
        <dbReference type="ARBA" id="ARBA00022676"/>
    </source>
</evidence>
<protein>
    <submittedName>
        <fullName evidence="11">L,D-transpeptidase</fullName>
    </submittedName>
</protein>
<keyword evidence="5" id="KW-0378">Hydrolase</keyword>
<sequence>MKIDIDLTRQRLRLLDGGRLLKEYAVSTGANGPGEIQGSGCTPRGRHVVRAKIGAGKPANAVFVARRHTGEFWTPEGHQRQPKRDWMLTRILWLSGREPGRNRLGCVDTFRRYIYLHGTPPVTELGKPGSHGCVRMRNEDVIELFDLVPAGTEVEIHE</sequence>
<evidence type="ECO:0000256" key="6">
    <source>
        <dbReference type="ARBA" id="ARBA00022960"/>
    </source>
</evidence>
<dbReference type="GO" id="GO:0016757">
    <property type="term" value="F:glycosyltransferase activity"/>
    <property type="evidence" value="ECO:0007669"/>
    <property type="project" value="UniProtKB-KW"/>
</dbReference>
<dbReference type="AlphaFoldDB" id="A0A2S5TLE8"/>